<evidence type="ECO:0000313" key="4">
    <source>
        <dbReference type="Proteomes" id="UP001279410"/>
    </source>
</evidence>
<evidence type="ECO:0000259" key="1">
    <source>
        <dbReference type="Pfam" id="PF04775"/>
    </source>
</evidence>
<gene>
    <name evidence="3" type="ORF">AKAME5_001353300</name>
</gene>
<sequence>MDVVVLTDNQCAHSETNRLKTEHEDNRSQSAPTFRMDRKQCCVKLSVQPSRGLMDEKFIVLVQNVWPGFQLTVHALHQCEDGHSWEAFGHYTADATGTVNVSEDPSLGGTYSGVEPMGLLWSLRPVPGSKPGLRMRKMNVQTPMEVTISVYQGHQTEGFVDQVSLATVLVERWYMAPGVRRIPITEGGLTATLFLPPGPGPFPGLLDLWGGGGKLVEYRAALLASHSIASLALDYLTPKITIKTGKMVGIEYFEMAYRVLQQHPQVLSSRIAMLGLSFGTSVTLKMAAYSEVVKLRCAVCVSGSHVQPVDGSVEQILGYFHKNAGKTRFSEENEAIWRDLLLPIPTDSSLKVDVGRLQCPLLLVVGEDDQNWPAYESAMDMKEMMERAGNSHLLTILSYPNAGHLIEPPYTPHARSSIFRTVNTREKMMALWGGETGAHSRAQEDAWRKTLVFLRENLYDGRNPVCSVSACTSAQFRMDRKQCCVKLSVQPSRGIMDEKFIVCSRTSSRQQTWDQDEEDECPDSHGVTVSVCQGLTRLRLNGSGVSGQCGGGLVHGTPGVRRIPIWRRAHCSPLYPQVGPEGESEGRRPMRSCSSILKFSLGRIAAQAFQHSLVSPQNDCILPSFDDGSVGWRRWHILRAQEDAWREDTGLSEGESVLRNRLGNLSLSVTSDITRSHSERECVAGFQLTVRLHKCEDGHSWEAFGHYTADATGTVNGIPVWVERVLRVEPMGLQNSDPVPGSKPGSGHDLSVRSPDWGLVDQVSLAVCGVVGAGTQRRCPQDPDHRGRTHCNPLPAPRNAGKVCYSKEKEVIWRNLLLPIPTDPSLKVDVGRLQCPLLLVVGEDDQNWPAYESAMDMKEMMERAGNSHLLTILSFPYAGHQIEPPFTPLVRASTLKPVQSLETMMAL</sequence>
<dbReference type="InterPro" id="IPR006862">
    <property type="entry name" value="Thio_Ohase/aa_AcTrfase"/>
</dbReference>
<keyword evidence="4" id="KW-1185">Reference proteome</keyword>
<feature type="domain" description="BAAT/Acyl-CoA thioester hydrolase C-terminal" evidence="2">
    <location>
        <begin position="824"/>
        <end position="897"/>
    </location>
</feature>
<dbReference type="SUPFAM" id="SSF53474">
    <property type="entry name" value="alpha/beta-Hydrolases"/>
    <property type="match status" value="2"/>
</dbReference>
<dbReference type="FunFam" id="3.40.50.1820:FF:000024">
    <property type="entry name" value="acyl-coenzyme A thioesterase 4"/>
    <property type="match status" value="1"/>
</dbReference>
<dbReference type="AlphaFoldDB" id="A0AAD3MUG4"/>
<evidence type="ECO:0000259" key="2">
    <source>
        <dbReference type="Pfam" id="PF08840"/>
    </source>
</evidence>
<dbReference type="Pfam" id="PF08840">
    <property type="entry name" value="BAAT_C"/>
    <property type="match status" value="2"/>
</dbReference>
<feature type="domain" description="Acyl-CoA thioester hydrolase/bile acid-CoA amino acid N-acetyltransferase" evidence="1">
    <location>
        <begin position="55"/>
        <end position="186"/>
    </location>
</feature>
<dbReference type="Proteomes" id="UP001279410">
    <property type="component" value="Unassembled WGS sequence"/>
</dbReference>
<dbReference type="Pfam" id="PF04775">
    <property type="entry name" value="Bile_Hydr_Trans"/>
    <property type="match status" value="1"/>
</dbReference>
<dbReference type="InterPro" id="IPR029058">
    <property type="entry name" value="AB_hydrolase_fold"/>
</dbReference>
<protein>
    <submittedName>
        <fullName evidence="3">Acyl-coenzyme A thioesterase 4-like isoform X1</fullName>
    </submittedName>
</protein>
<dbReference type="GO" id="GO:0047617">
    <property type="term" value="F:fatty acyl-CoA hydrolase activity"/>
    <property type="evidence" value="ECO:0007669"/>
    <property type="project" value="TreeGrafter"/>
</dbReference>
<dbReference type="InterPro" id="IPR014940">
    <property type="entry name" value="BAAT_C"/>
</dbReference>
<dbReference type="FunFam" id="2.60.40.2240:FF:000002">
    <property type="entry name" value="Acyl-CoA thioesterase 18"/>
    <property type="match status" value="1"/>
</dbReference>
<organism evidence="3 4">
    <name type="scientific">Lates japonicus</name>
    <name type="common">Japanese lates</name>
    <dbReference type="NCBI Taxonomy" id="270547"/>
    <lineage>
        <taxon>Eukaryota</taxon>
        <taxon>Metazoa</taxon>
        <taxon>Chordata</taxon>
        <taxon>Craniata</taxon>
        <taxon>Vertebrata</taxon>
        <taxon>Euteleostomi</taxon>
        <taxon>Actinopterygii</taxon>
        <taxon>Neopterygii</taxon>
        <taxon>Teleostei</taxon>
        <taxon>Neoteleostei</taxon>
        <taxon>Acanthomorphata</taxon>
        <taxon>Carangaria</taxon>
        <taxon>Carangaria incertae sedis</taxon>
        <taxon>Centropomidae</taxon>
        <taxon>Lates</taxon>
    </lineage>
</organism>
<reference evidence="3" key="1">
    <citation type="submission" date="2022-08" db="EMBL/GenBank/DDBJ databases">
        <title>Genome sequencing of akame (Lates japonicus).</title>
        <authorList>
            <person name="Hashiguchi Y."/>
            <person name="Takahashi H."/>
        </authorList>
    </citation>
    <scope>NUCLEOTIDE SEQUENCE</scope>
    <source>
        <strain evidence="3">Kochi</strain>
    </source>
</reference>
<dbReference type="Gene3D" id="2.60.40.2240">
    <property type="entry name" value="Acyl-CoA thioester hydrolase/BAAT N-terminal domain"/>
    <property type="match status" value="1"/>
</dbReference>
<comment type="caution">
    <text evidence="3">The sequence shown here is derived from an EMBL/GenBank/DDBJ whole genome shotgun (WGS) entry which is preliminary data.</text>
</comment>
<dbReference type="InterPro" id="IPR042490">
    <property type="entry name" value="Thio_Ohase/BAAT_N"/>
</dbReference>
<name>A0AAD3MUG4_LATJO</name>
<dbReference type="EMBL" id="BRZM01000047">
    <property type="protein sequence ID" value="GLD61752.1"/>
    <property type="molecule type" value="Genomic_DNA"/>
</dbReference>
<evidence type="ECO:0000313" key="3">
    <source>
        <dbReference type="EMBL" id="GLD61752.1"/>
    </source>
</evidence>
<proteinExistence type="predicted"/>
<dbReference type="Gene3D" id="3.40.50.1820">
    <property type="entry name" value="alpha/beta hydrolase"/>
    <property type="match status" value="2"/>
</dbReference>
<dbReference type="GO" id="GO:0006637">
    <property type="term" value="P:acyl-CoA metabolic process"/>
    <property type="evidence" value="ECO:0007669"/>
    <property type="project" value="TreeGrafter"/>
</dbReference>
<accession>A0AAD3MUG4</accession>
<dbReference type="PANTHER" id="PTHR10824:SF36">
    <property type="entry name" value="ACYL-COA THIOESTERASE 17-RELATED"/>
    <property type="match status" value="1"/>
</dbReference>
<dbReference type="GO" id="GO:0006631">
    <property type="term" value="P:fatty acid metabolic process"/>
    <property type="evidence" value="ECO:0007669"/>
    <property type="project" value="TreeGrafter"/>
</dbReference>
<feature type="domain" description="BAAT/Acyl-CoA thioester hydrolase C-terminal" evidence="2">
    <location>
        <begin position="248"/>
        <end position="459"/>
    </location>
</feature>
<dbReference type="PANTHER" id="PTHR10824">
    <property type="entry name" value="ACYL-COENZYME A THIOESTERASE-RELATED"/>
    <property type="match status" value="1"/>
</dbReference>